<protein>
    <submittedName>
        <fullName evidence="2">Crp/Fnr family transcriptional regulator</fullName>
    </submittedName>
</protein>
<dbReference type="RefSeq" id="WP_264788829.1">
    <property type="nucleotide sequence ID" value="NZ_AP026867.1"/>
</dbReference>
<dbReference type="InterPro" id="IPR014710">
    <property type="entry name" value="RmlC-like_jellyroll"/>
</dbReference>
<dbReference type="CDD" id="cd00038">
    <property type="entry name" value="CAP_ED"/>
    <property type="match status" value="1"/>
</dbReference>
<proteinExistence type="predicted"/>
<name>A0A915YIM8_9BACT</name>
<gene>
    <name evidence="2" type="ORF">AsAng_0043020</name>
</gene>
<dbReference type="SUPFAM" id="SSF51206">
    <property type="entry name" value="cAMP-binding domain-like"/>
    <property type="match status" value="1"/>
</dbReference>
<reference evidence="2" key="1">
    <citation type="submission" date="2022-09" db="EMBL/GenBank/DDBJ databases">
        <title>Aureispira anguillicida sp. nov., isolated from Leptocephalus of Japanese eel Anguilla japonica.</title>
        <authorList>
            <person name="Yuasa K."/>
            <person name="Mekata T."/>
            <person name="Ikunari K."/>
        </authorList>
    </citation>
    <scope>NUCLEOTIDE SEQUENCE</scope>
    <source>
        <strain evidence="2">EL160426</strain>
    </source>
</reference>
<evidence type="ECO:0000313" key="3">
    <source>
        <dbReference type="Proteomes" id="UP001060919"/>
    </source>
</evidence>
<dbReference type="InterPro" id="IPR018490">
    <property type="entry name" value="cNMP-bd_dom_sf"/>
</dbReference>
<feature type="domain" description="Cyclic nucleotide-binding" evidence="1">
    <location>
        <begin position="1"/>
        <end position="116"/>
    </location>
</feature>
<sequence>MINQEILKHYNFKIIDYNKEEYVFEKGALPRYYFQIISGGIKMSYYNEKGNEFIQGIFGKDKSFGEPPLLANLTYPANAITLRKTSIIKIPKEDFERLLLENQEVHINLTKKLSKRLYFKAVMANGITSNSAEEAILSLFDYIKTNVHNKSAPFSCKIDLTRKNIAGLTGLTTETTIRKIKEMEANKRLKIIDSKVYY</sequence>
<evidence type="ECO:0000313" key="2">
    <source>
        <dbReference type="EMBL" id="BDS13563.1"/>
    </source>
</evidence>
<dbReference type="InterPro" id="IPR000595">
    <property type="entry name" value="cNMP-bd_dom"/>
</dbReference>
<organism evidence="2 3">
    <name type="scientific">Aureispira anguillae</name>
    <dbReference type="NCBI Taxonomy" id="2864201"/>
    <lineage>
        <taxon>Bacteria</taxon>
        <taxon>Pseudomonadati</taxon>
        <taxon>Bacteroidota</taxon>
        <taxon>Saprospiria</taxon>
        <taxon>Saprospirales</taxon>
        <taxon>Saprospiraceae</taxon>
        <taxon>Aureispira</taxon>
    </lineage>
</organism>
<dbReference type="Pfam" id="PF00027">
    <property type="entry name" value="cNMP_binding"/>
    <property type="match status" value="1"/>
</dbReference>
<dbReference type="InterPro" id="IPR036388">
    <property type="entry name" value="WH-like_DNA-bd_sf"/>
</dbReference>
<dbReference type="Gene3D" id="1.10.10.10">
    <property type="entry name" value="Winged helix-like DNA-binding domain superfamily/Winged helix DNA-binding domain"/>
    <property type="match status" value="1"/>
</dbReference>
<dbReference type="Proteomes" id="UP001060919">
    <property type="component" value="Chromosome"/>
</dbReference>
<accession>A0A915YIM8</accession>
<dbReference type="KEGG" id="aup:AsAng_0043020"/>
<dbReference type="Gene3D" id="2.60.120.10">
    <property type="entry name" value="Jelly Rolls"/>
    <property type="match status" value="1"/>
</dbReference>
<keyword evidence="3" id="KW-1185">Reference proteome</keyword>
<dbReference type="EMBL" id="AP026867">
    <property type="protein sequence ID" value="BDS13563.1"/>
    <property type="molecule type" value="Genomic_DNA"/>
</dbReference>
<dbReference type="PROSITE" id="PS50042">
    <property type="entry name" value="CNMP_BINDING_3"/>
    <property type="match status" value="1"/>
</dbReference>
<dbReference type="AlphaFoldDB" id="A0A915YIM8"/>
<dbReference type="SMART" id="SM00100">
    <property type="entry name" value="cNMP"/>
    <property type="match status" value="1"/>
</dbReference>
<evidence type="ECO:0000259" key="1">
    <source>
        <dbReference type="PROSITE" id="PS50042"/>
    </source>
</evidence>